<evidence type="ECO:0000256" key="12">
    <source>
        <dbReference type="RuleBase" id="RU003750"/>
    </source>
</evidence>
<dbReference type="PROSITE" id="PS00379">
    <property type="entry name" value="CDP_ALCOHOL_P_TRANSF"/>
    <property type="match status" value="1"/>
</dbReference>
<dbReference type="PIRSF" id="PIRSF000847">
    <property type="entry name" value="Phos_ph_gly_syn"/>
    <property type="match status" value="1"/>
</dbReference>
<evidence type="ECO:0000313" key="14">
    <source>
        <dbReference type="EMBL" id="OGC06070.1"/>
    </source>
</evidence>
<evidence type="ECO:0000256" key="1">
    <source>
        <dbReference type="ARBA" id="ARBA00004141"/>
    </source>
</evidence>
<reference evidence="14 15" key="1">
    <citation type="journal article" date="2016" name="Nat. Commun.">
        <title>Thousands of microbial genomes shed light on interconnected biogeochemical processes in an aquifer system.</title>
        <authorList>
            <person name="Anantharaman K."/>
            <person name="Brown C.T."/>
            <person name="Hug L.A."/>
            <person name="Sharon I."/>
            <person name="Castelle C.J."/>
            <person name="Probst A.J."/>
            <person name="Thomas B.C."/>
            <person name="Singh A."/>
            <person name="Wilkins M.J."/>
            <person name="Karaoz U."/>
            <person name="Brodie E.L."/>
            <person name="Williams K.H."/>
            <person name="Hubbard S.S."/>
            <person name="Banfield J.F."/>
        </authorList>
    </citation>
    <scope>NUCLEOTIDE SEQUENCE [LARGE SCALE GENOMIC DNA]</scope>
</reference>
<dbReference type="InterPro" id="IPR050324">
    <property type="entry name" value="CDP-alcohol_PTase-I"/>
</dbReference>
<evidence type="ECO:0000256" key="2">
    <source>
        <dbReference type="ARBA" id="ARBA00010441"/>
    </source>
</evidence>
<keyword evidence="8 13" id="KW-0472">Membrane</keyword>
<dbReference type="InterPro" id="IPR004570">
    <property type="entry name" value="Phosphatidylglycerol_P_synth"/>
</dbReference>
<evidence type="ECO:0000256" key="9">
    <source>
        <dbReference type="ARBA" id="ARBA00023209"/>
    </source>
</evidence>
<comment type="subcellular location">
    <subcellularLocation>
        <location evidence="1">Membrane</location>
        <topology evidence="1">Multi-pass membrane protein</topology>
    </subcellularLocation>
</comment>
<evidence type="ECO:0000256" key="10">
    <source>
        <dbReference type="ARBA" id="ARBA00023264"/>
    </source>
</evidence>
<evidence type="ECO:0000256" key="13">
    <source>
        <dbReference type="SAM" id="Phobius"/>
    </source>
</evidence>
<feature type="transmembrane region" description="Helical" evidence="13">
    <location>
        <begin position="12"/>
        <end position="39"/>
    </location>
</feature>
<evidence type="ECO:0000256" key="11">
    <source>
        <dbReference type="NCBIfam" id="TIGR00560"/>
    </source>
</evidence>
<dbReference type="GO" id="GO:0016020">
    <property type="term" value="C:membrane"/>
    <property type="evidence" value="ECO:0007669"/>
    <property type="project" value="UniProtKB-SubCell"/>
</dbReference>
<dbReference type="NCBIfam" id="TIGR00560">
    <property type="entry name" value="pgsA"/>
    <property type="match status" value="1"/>
</dbReference>
<gene>
    <name evidence="14" type="ORF">A3H38_04165</name>
</gene>
<evidence type="ECO:0000256" key="5">
    <source>
        <dbReference type="ARBA" id="ARBA00022692"/>
    </source>
</evidence>
<sequence length="170" mass="18534">MTIANRVTLARIAAIPLVISFLLFRLYGLAAMIFLLLSFSDAIDGYIARRYNQVSDLGKLLDPLADKVLVICVLITLVGLGKADSLPVVIITTRELLVSGIRIYTAKSGEIIAASPLAKWKTVSQMIAVFMLTLRLPLAAGMLWAAVVFSLISGGNYLWQSKILNQLKLN</sequence>
<dbReference type="GO" id="GO:0008444">
    <property type="term" value="F:CDP-diacylglycerol-glycerol-3-phosphate 3-phosphatidyltransferase activity"/>
    <property type="evidence" value="ECO:0007669"/>
    <property type="project" value="UniProtKB-UniRule"/>
</dbReference>
<keyword evidence="7" id="KW-0443">Lipid metabolism</keyword>
<dbReference type="InterPro" id="IPR048254">
    <property type="entry name" value="CDP_ALCOHOL_P_TRANSF_CS"/>
</dbReference>
<name>A0A1F4RD21_UNCSA</name>
<keyword evidence="10" id="KW-1208">Phospholipid metabolism</keyword>
<comment type="similarity">
    <text evidence="2 12">Belongs to the CDP-alcohol phosphatidyltransferase class-I family.</text>
</comment>
<keyword evidence="6 13" id="KW-1133">Transmembrane helix</keyword>
<protein>
    <recommendedName>
        <fullName evidence="11">CDP-diacylglycerol--glycerol-3-phosphate 3-phosphatidyltransferase</fullName>
        <ecNumber evidence="11">2.7.8.5</ecNumber>
    </recommendedName>
</protein>
<evidence type="ECO:0000256" key="8">
    <source>
        <dbReference type="ARBA" id="ARBA00023136"/>
    </source>
</evidence>
<keyword evidence="9" id="KW-0594">Phospholipid biosynthesis</keyword>
<keyword evidence="4 12" id="KW-0808">Transferase</keyword>
<dbReference type="Pfam" id="PF01066">
    <property type="entry name" value="CDP-OH_P_transf"/>
    <property type="match status" value="1"/>
</dbReference>
<keyword evidence="3" id="KW-0444">Lipid biosynthesis</keyword>
<dbReference type="InterPro" id="IPR000462">
    <property type="entry name" value="CDP-OH_P_trans"/>
</dbReference>
<dbReference type="EMBL" id="METP01000029">
    <property type="protein sequence ID" value="OGC06070.1"/>
    <property type="molecule type" value="Genomic_DNA"/>
</dbReference>
<organism evidence="14 15">
    <name type="scientific">candidate division WOR-1 bacterium RIFCSPLOWO2_02_FULL_46_20</name>
    <dbReference type="NCBI Taxonomy" id="1802567"/>
    <lineage>
        <taxon>Bacteria</taxon>
        <taxon>Bacillati</taxon>
        <taxon>Saganbacteria</taxon>
    </lineage>
</organism>
<dbReference type="AlphaFoldDB" id="A0A1F4RD21"/>
<dbReference type="Gene3D" id="1.20.120.1760">
    <property type="match status" value="1"/>
</dbReference>
<dbReference type="Proteomes" id="UP000176938">
    <property type="component" value="Unassembled WGS sequence"/>
</dbReference>
<dbReference type="PANTHER" id="PTHR14269:SF62">
    <property type="entry name" value="CDP-DIACYLGLYCEROL--GLYCEROL-3-PHOSPHATE 3-PHOSPHATIDYLTRANSFERASE 1, CHLOROPLASTIC"/>
    <property type="match status" value="1"/>
</dbReference>
<dbReference type="EC" id="2.7.8.5" evidence="11"/>
<proteinExistence type="inferred from homology"/>
<dbReference type="InterPro" id="IPR043130">
    <property type="entry name" value="CDP-OH_PTrfase_TM_dom"/>
</dbReference>
<comment type="caution">
    <text evidence="14">The sequence shown here is derived from an EMBL/GenBank/DDBJ whole genome shotgun (WGS) entry which is preliminary data.</text>
</comment>
<evidence type="ECO:0000256" key="3">
    <source>
        <dbReference type="ARBA" id="ARBA00022516"/>
    </source>
</evidence>
<evidence type="ECO:0000256" key="7">
    <source>
        <dbReference type="ARBA" id="ARBA00023098"/>
    </source>
</evidence>
<evidence type="ECO:0000313" key="15">
    <source>
        <dbReference type="Proteomes" id="UP000176938"/>
    </source>
</evidence>
<evidence type="ECO:0000256" key="4">
    <source>
        <dbReference type="ARBA" id="ARBA00022679"/>
    </source>
</evidence>
<feature type="transmembrane region" description="Helical" evidence="13">
    <location>
        <begin position="126"/>
        <end position="152"/>
    </location>
</feature>
<keyword evidence="5 13" id="KW-0812">Transmembrane</keyword>
<evidence type="ECO:0000256" key="6">
    <source>
        <dbReference type="ARBA" id="ARBA00022989"/>
    </source>
</evidence>
<accession>A0A1F4RD21</accession>
<dbReference type="GO" id="GO:0046474">
    <property type="term" value="P:glycerophospholipid biosynthetic process"/>
    <property type="evidence" value="ECO:0007669"/>
    <property type="project" value="TreeGrafter"/>
</dbReference>
<dbReference type="PANTHER" id="PTHR14269">
    <property type="entry name" value="CDP-DIACYLGLYCEROL--GLYCEROL-3-PHOSPHATE 3-PHOSPHATIDYLTRANSFERASE-RELATED"/>
    <property type="match status" value="1"/>
</dbReference>